<dbReference type="AlphaFoldDB" id="A0A089M2W6"/>
<dbReference type="InterPro" id="IPR051449">
    <property type="entry name" value="ABC-2_transporter_component"/>
</dbReference>
<evidence type="ECO:0000256" key="4">
    <source>
        <dbReference type="ARBA" id="ARBA00022989"/>
    </source>
</evidence>
<dbReference type="Pfam" id="PF12698">
    <property type="entry name" value="ABC2_membrane_3"/>
    <property type="match status" value="1"/>
</dbReference>
<feature type="transmembrane region" description="Helical" evidence="6">
    <location>
        <begin position="197"/>
        <end position="219"/>
    </location>
</feature>
<keyword evidence="5 6" id="KW-0472">Membrane</keyword>
<accession>A0A089M2W6</accession>
<reference evidence="8 9" key="1">
    <citation type="submission" date="2014-08" db="EMBL/GenBank/DDBJ databases">
        <title>Comparative genomics of the Paenibacillus odorifer group.</title>
        <authorList>
            <person name="den Bakker H.C."/>
            <person name="Tsai Y.-C."/>
            <person name="Martin N."/>
            <person name="Korlach J."/>
            <person name="Wiedmann M."/>
        </authorList>
    </citation>
    <scope>NUCLEOTIDE SEQUENCE [LARGE SCALE GENOMIC DNA]</scope>
    <source>
        <strain evidence="8 9">DSM 14472</strain>
    </source>
</reference>
<evidence type="ECO:0000259" key="7">
    <source>
        <dbReference type="Pfam" id="PF12698"/>
    </source>
</evidence>
<feature type="transmembrane region" description="Helical" evidence="6">
    <location>
        <begin position="276"/>
        <end position="297"/>
    </location>
</feature>
<dbReference type="Proteomes" id="UP000029507">
    <property type="component" value="Chromosome"/>
</dbReference>
<keyword evidence="4 6" id="KW-1133">Transmembrane helix</keyword>
<dbReference type="Gene3D" id="3.40.1710.10">
    <property type="entry name" value="abc type-2 transporter like domain"/>
    <property type="match status" value="1"/>
</dbReference>
<evidence type="ECO:0000256" key="2">
    <source>
        <dbReference type="ARBA" id="ARBA00022475"/>
    </source>
</evidence>
<dbReference type="EMBL" id="CP009286">
    <property type="protein sequence ID" value="AIQ65828.1"/>
    <property type="molecule type" value="Genomic_DNA"/>
</dbReference>
<dbReference type="PANTHER" id="PTHR30294:SF29">
    <property type="entry name" value="MULTIDRUG ABC TRANSPORTER PERMEASE YBHS-RELATED"/>
    <property type="match status" value="1"/>
</dbReference>
<evidence type="ECO:0000256" key="1">
    <source>
        <dbReference type="ARBA" id="ARBA00004651"/>
    </source>
</evidence>
<feature type="transmembrane region" description="Helical" evidence="6">
    <location>
        <begin position="309"/>
        <end position="327"/>
    </location>
</feature>
<name>A0A089M2W6_9BACL</name>
<keyword evidence="3 6" id="KW-0812">Transmembrane</keyword>
<dbReference type="GO" id="GO:0005886">
    <property type="term" value="C:plasma membrane"/>
    <property type="evidence" value="ECO:0007669"/>
    <property type="project" value="UniProtKB-SubCell"/>
</dbReference>
<dbReference type="PANTHER" id="PTHR30294">
    <property type="entry name" value="MEMBRANE COMPONENT OF ABC TRANSPORTER YHHJ-RELATED"/>
    <property type="match status" value="1"/>
</dbReference>
<evidence type="ECO:0000256" key="5">
    <source>
        <dbReference type="ARBA" id="ARBA00023136"/>
    </source>
</evidence>
<dbReference type="InterPro" id="IPR013525">
    <property type="entry name" value="ABC2_TM"/>
</dbReference>
<organism evidence="8 9">
    <name type="scientific">Paenibacillus stellifer</name>
    <dbReference type="NCBI Taxonomy" id="169760"/>
    <lineage>
        <taxon>Bacteria</taxon>
        <taxon>Bacillati</taxon>
        <taxon>Bacillota</taxon>
        <taxon>Bacilli</taxon>
        <taxon>Bacillales</taxon>
        <taxon>Paenibacillaceae</taxon>
        <taxon>Paenibacillus</taxon>
    </lineage>
</organism>
<keyword evidence="2" id="KW-1003">Cell membrane</keyword>
<dbReference type="GO" id="GO:0140359">
    <property type="term" value="F:ABC-type transporter activity"/>
    <property type="evidence" value="ECO:0007669"/>
    <property type="project" value="InterPro"/>
</dbReference>
<dbReference type="RefSeq" id="WP_038699184.1">
    <property type="nucleotide sequence ID" value="NZ_CP009286.1"/>
</dbReference>
<evidence type="ECO:0000256" key="3">
    <source>
        <dbReference type="ARBA" id="ARBA00022692"/>
    </source>
</evidence>
<dbReference type="HOGENOM" id="CLU_039483_0_3_9"/>
<evidence type="ECO:0000256" key="6">
    <source>
        <dbReference type="SAM" id="Phobius"/>
    </source>
</evidence>
<protein>
    <recommendedName>
        <fullName evidence="7">ABC-2 type transporter transmembrane domain-containing protein</fullName>
    </recommendedName>
</protein>
<feature type="domain" description="ABC-2 type transporter transmembrane" evidence="7">
    <location>
        <begin position="20"/>
        <end position="380"/>
    </location>
</feature>
<evidence type="ECO:0000313" key="8">
    <source>
        <dbReference type="EMBL" id="AIQ65828.1"/>
    </source>
</evidence>
<dbReference type="OrthoDB" id="1952619at2"/>
<sequence>MSNIWTIAKFELQRQFRSRAMVINQFLLPIILIFLLGTALSGVVGQGKDITIDPVHVAIVDAAGSQAVQSQLVAELLKAPEAAKVIIPETVKSRSEAEEAVRAGKYGYAVVVPAGFDQQVKSGKDAKLEYILGKDRTDNMVAGTVFDNFLSQINYSQAAALTLGPAAVPASAADGGAESAVVGKLNDKGRSYTASQYYAASMLIMFLLTCGQTMISSLYSEKDNHTLFRLNSMPLKGSELFMGKMLGMGLISVVQSAVIIIATHFLFGVYWGNRPLALALVCLLVILISLMLSVVIAMTASNAATARNISMILTVLMTFISGGMTQLPDSWVNTGGAFSVNHWGMKGILKMMLESPWAQISGSIGMLAAISGGLLCIAFISYRKVGYHA</sequence>
<keyword evidence="9" id="KW-1185">Reference proteome</keyword>
<evidence type="ECO:0000313" key="9">
    <source>
        <dbReference type="Proteomes" id="UP000029507"/>
    </source>
</evidence>
<proteinExistence type="predicted"/>
<gene>
    <name evidence="8" type="ORF">PSTEL_24690</name>
</gene>
<dbReference type="STRING" id="169760.PSTEL_24690"/>
<comment type="subcellular location">
    <subcellularLocation>
        <location evidence="1">Cell membrane</location>
        <topology evidence="1">Multi-pass membrane protein</topology>
    </subcellularLocation>
</comment>
<feature type="transmembrane region" description="Helical" evidence="6">
    <location>
        <begin position="240"/>
        <end position="270"/>
    </location>
</feature>
<feature type="transmembrane region" description="Helical" evidence="6">
    <location>
        <begin position="360"/>
        <end position="382"/>
    </location>
</feature>
<dbReference type="KEGG" id="pste:PSTEL_24690"/>